<dbReference type="InterPro" id="IPR001849">
    <property type="entry name" value="PH_domain"/>
</dbReference>
<dbReference type="GO" id="GO:0005737">
    <property type="term" value="C:cytoplasm"/>
    <property type="evidence" value="ECO:0007669"/>
    <property type="project" value="UniProtKB-SubCell"/>
</dbReference>
<dbReference type="UniPathway" id="UPA00028">
    <property type="reaction ID" value="UER00003"/>
</dbReference>
<sequence>MTNNSQVTAATLLRAKQRDEKTVWLTALDATSAAIAEAAGAEVLLVGDSLGMVSLGFDSTLPVTLDQMIHHTAAVVRGRKSAWVVCDLPFGSYQKSPEQAFDASVAVLQQSGCDAVKIEGGAHMADTIRFLAERGIAVVAHIGLTPQSVKKFGSYGKRGKSKDEQSQLLRDAKAVTDAGAVALVLENIPAELASSITASVAIPTVGIGAGVNCDAQVLVFNDLVGLSESNPPFAPAYADVRRVMGDAISSWVADVKSGNFPK</sequence>
<evidence type="ECO:0000256" key="8">
    <source>
        <dbReference type="PIRSR" id="PIRSR000388-1"/>
    </source>
</evidence>
<gene>
    <name evidence="7" type="primary">panB</name>
    <name evidence="12" type="ORF">Ga0123462_0615</name>
</gene>
<dbReference type="GO" id="GO:0015940">
    <property type="term" value="P:pantothenate biosynthetic process"/>
    <property type="evidence" value="ECO:0007669"/>
    <property type="project" value="UniProtKB-UniRule"/>
</dbReference>
<dbReference type="Pfam" id="PF02548">
    <property type="entry name" value="Pantoate_transf"/>
    <property type="match status" value="1"/>
</dbReference>
<dbReference type="GO" id="GO:0008168">
    <property type="term" value="F:methyltransferase activity"/>
    <property type="evidence" value="ECO:0007669"/>
    <property type="project" value="UniProtKB-KW"/>
</dbReference>
<dbReference type="EC" id="2.1.2.11" evidence="7"/>
<dbReference type="InterPro" id="IPR003700">
    <property type="entry name" value="Pantoate_hydroxy_MeTrfase"/>
</dbReference>
<dbReference type="PANTHER" id="PTHR20881:SF0">
    <property type="entry name" value="3-METHYL-2-OXOBUTANOATE HYDROXYMETHYLTRANSFERASE"/>
    <property type="match status" value="1"/>
</dbReference>
<dbReference type="NCBIfam" id="TIGR00222">
    <property type="entry name" value="panB"/>
    <property type="match status" value="1"/>
</dbReference>
<comment type="subcellular location">
    <subcellularLocation>
        <location evidence="7">Cytoplasm</location>
    </subcellularLocation>
</comment>
<dbReference type="PANTHER" id="PTHR20881">
    <property type="entry name" value="3-METHYL-2-OXOBUTANOATE HYDROXYMETHYLTRANSFERASE"/>
    <property type="match status" value="1"/>
</dbReference>
<comment type="similarity">
    <text evidence="2 7">Belongs to the PanB family.</text>
</comment>
<feature type="binding site" evidence="7 9">
    <location>
        <begin position="48"/>
        <end position="49"/>
    </location>
    <ligand>
        <name>3-methyl-2-oxobutanoate</name>
        <dbReference type="ChEBI" id="CHEBI:11851"/>
    </ligand>
</feature>
<dbReference type="Proteomes" id="UP000231637">
    <property type="component" value="Chromosome"/>
</dbReference>
<dbReference type="CDD" id="cd06557">
    <property type="entry name" value="KPHMT-like"/>
    <property type="match status" value="1"/>
</dbReference>
<dbReference type="NCBIfam" id="NF001452">
    <property type="entry name" value="PRK00311.1"/>
    <property type="match status" value="1"/>
</dbReference>
<protein>
    <recommendedName>
        <fullName evidence="7">3-methyl-2-oxobutanoate hydroxymethyltransferase</fullName>
        <ecNumber evidence="7">2.1.2.11</ecNumber>
    </recommendedName>
    <alternativeName>
        <fullName evidence="7">Ketopantoate hydroxymethyltransferase</fullName>
        <shortName evidence="7">KPHMT</shortName>
    </alternativeName>
</protein>
<evidence type="ECO:0000259" key="11">
    <source>
        <dbReference type="PROSITE" id="PS50003"/>
    </source>
</evidence>
<evidence type="ECO:0000313" key="12">
    <source>
        <dbReference type="EMBL" id="ATX81485.1"/>
    </source>
</evidence>
<evidence type="ECO:0000256" key="6">
    <source>
        <dbReference type="ARBA" id="ARBA00056497"/>
    </source>
</evidence>
<evidence type="ECO:0000256" key="5">
    <source>
        <dbReference type="ARBA" id="ARBA00022679"/>
    </source>
</evidence>
<feature type="binding site" evidence="7 10">
    <location>
        <position position="87"/>
    </location>
    <ligand>
        <name>Mg(2+)</name>
        <dbReference type="ChEBI" id="CHEBI:18420"/>
    </ligand>
</feature>
<comment type="catalytic activity">
    <reaction evidence="7">
        <text>(6R)-5,10-methylene-5,6,7,8-tetrahydrofolate + 3-methyl-2-oxobutanoate + H2O = 2-dehydropantoate + (6S)-5,6,7,8-tetrahydrofolate</text>
        <dbReference type="Rhea" id="RHEA:11824"/>
        <dbReference type="ChEBI" id="CHEBI:11561"/>
        <dbReference type="ChEBI" id="CHEBI:11851"/>
        <dbReference type="ChEBI" id="CHEBI:15377"/>
        <dbReference type="ChEBI" id="CHEBI:15636"/>
        <dbReference type="ChEBI" id="CHEBI:57453"/>
        <dbReference type="EC" id="2.1.2.11"/>
    </reaction>
</comment>
<comment type="function">
    <text evidence="6 7">Catalyzes the reversible reaction in which hydroxymethyl group from 5,10-methylenetetrahydrofolate is transferred onto alpha-ketoisovalerate to form ketopantoate.</text>
</comment>
<dbReference type="SUPFAM" id="SSF51621">
    <property type="entry name" value="Phosphoenolpyruvate/pyruvate domain"/>
    <property type="match status" value="1"/>
</dbReference>
<name>A0A2K8L2D7_9PROT</name>
<keyword evidence="7 10" id="KW-0479">Metal-binding</keyword>
<dbReference type="GO" id="GO:0000287">
    <property type="term" value="F:magnesium ion binding"/>
    <property type="evidence" value="ECO:0007669"/>
    <property type="project" value="TreeGrafter"/>
</dbReference>
<dbReference type="AlphaFoldDB" id="A0A2K8L2D7"/>
<proteinExistence type="inferred from homology"/>
<feature type="binding site" evidence="7 10">
    <location>
        <position position="48"/>
    </location>
    <ligand>
        <name>Mg(2+)</name>
        <dbReference type="ChEBI" id="CHEBI:18420"/>
    </ligand>
</feature>
<comment type="pathway">
    <text evidence="1 7">Cofactor biosynthesis; (R)-pantothenate biosynthesis; (R)-pantoate from 3-methyl-2-oxobutanoate: step 1/2.</text>
</comment>
<dbReference type="PROSITE" id="PS50003">
    <property type="entry name" value="PH_DOMAIN"/>
    <property type="match status" value="1"/>
</dbReference>
<keyword evidence="7 10" id="KW-0460">Magnesium</keyword>
<evidence type="ECO:0000313" key="13">
    <source>
        <dbReference type="Proteomes" id="UP000231637"/>
    </source>
</evidence>
<feature type="binding site" evidence="7 9">
    <location>
        <position position="87"/>
    </location>
    <ligand>
        <name>3-methyl-2-oxobutanoate</name>
        <dbReference type="ChEBI" id="CHEBI:11851"/>
    </ligand>
</feature>
<keyword evidence="5 7" id="KW-0808">Transferase</keyword>
<evidence type="ECO:0000256" key="1">
    <source>
        <dbReference type="ARBA" id="ARBA00005033"/>
    </source>
</evidence>
<dbReference type="OrthoDB" id="5291504at2"/>
<dbReference type="HAMAP" id="MF_00156">
    <property type="entry name" value="PanB"/>
    <property type="match status" value="1"/>
</dbReference>
<evidence type="ECO:0000256" key="9">
    <source>
        <dbReference type="PIRSR" id="PIRSR000388-2"/>
    </source>
</evidence>
<keyword evidence="4 7" id="KW-0566">Pantothenate biosynthesis</keyword>
<organism evidence="12 13">
    <name type="scientific">Mariprofundus ferrinatatus</name>
    <dbReference type="NCBI Taxonomy" id="1921087"/>
    <lineage>
        <taxon>Bacteria</taxon>
        <taxon>Pseudomonadati</taxon>
        <taxon>Pseudomonadota</taxon>
        <taxon>Candidatius Mariprofundia</taxon>
        <taxon>Mariprofundales</taxon>
        <taxon>Mariprofundaceae</taxon>
        <taxon>Mariprofundus</taxon>
    </lineage>
</organism>
<dbReference type="EMBL" id="CP018800">
    <property type="protein sequence ID" value="ATX81485.1"/>
    <property type="molecule type" value="Genomic_DNA"/>
</dbReference>
<comment type="cofactor">
    <cofactor evidence="7 10">
        <name>Mg(2+)</name>
        <dbReference type="ChEBI" id="CHEBI:18420"/>
    </cofactor>
    <text evidence="7 10">Binds 1 Mg(2+) ion per subunit.</text>
</comment>
<dbReference type="KEGG" id="mfn:Ga0123462_0615"/>
<dbReference type="PIRSF" id="PIRSF000388">
    <property type="entry name" value="Pantoate_hydroxy_MeTrfase"/>
    <property type="match status" value="1"/>
</dbReference>
<evidence type="ECO:0000256" key="4">
    <source>
        <dbReference type="ARBA" id="ARBA00022655"/>
    </source>
</evidence>
<evidence type="ECO:0000256" key="2">
    <source>
        <dbReference type="ARBA" id="ARBA00008676"/>
    </source>
</evidence>
<feature type="active site" description="Proton acceptor" evidence="7 8">
    <location>
        <position position="186"/>
    </location>
</feature>
<evidence type="ECO:0000256" key="3">
    <source>
        <dbReference type="ARBA" id="ARBA00011424"/>
    </source>
</evidence>
<evidence type="ECO:0000256" key="10">
    <source>
        <dbReference type="PIRSR" id="PIRSR000388-3"/>
    </source>
</evidence>
<reference evidence="12 13" key="1">
    <citation type="submission" date="2016-12" db="EMBL/GenBank/DDBJ databases">
        <title>Isolation and genomic insights into novel planktonic Zetaproteobacteria from stratified waters of the Chesapeake Bay.</title>
        <authorList>
            <person name="McAllister S.M."/>
            <person name="Kato S."/>
            <person name="Chan C.S."/>
            <person name="Chiu B.K."/>
            <person name="Field E.K."/>
        </authorList>
    </citation>
    <scope>NUCLEOTIDE SEQUENCE [LARGE SCALE GENOMIC DNA]</scope>
    <source>
        <strain evidence="12 13">CP-8</strain>
    </source>
</reference>
<dbReference type="InterPro" id="IPR040442">
    <property type="entry name" value="Pyrv_kinase-like_dom_sf"/>
</dbReference>
<dbReference type="GO" id="GO:0003864">
    <property type="term" value="F:3-methyl-2-oxobutanoate hydroxymethyltransferase activity"/>
    <property type="evidence" value="ECO:0007669"/>
    <property type="project" value="UniProtKB-UniRule"/>
</dbReference>
<feature type="domain" description="PH" evidence="11">
    <location>
        <begin position="1"/>
        <end position="33"/>
    </location>
</feature>
<accession>A0A2K8L2D7</accession>
<comment type="subunit">
    <text evidence="3 7">Homodecamer; pentamer of dimers.</text>
</comment>
<feature type="binding site" evidence="7 10">
    <location>
        <position position="119"/>
    </location>
    <ligand>
        <name>Mg(2+)</name>
        <dbReference type="ChEBI" id="CHEBI:18420"/>
    </ligand>
</feature>
<dbReference type="FunFam" id="3.20.20.60:FF:000003">
    <property type="entry name" value="3-methyl-2-oxobutanoate hydroxymethyltransferase"/>
    <property type="match status" value="1"/>
</dbReference>
<dbReference type="Gene3D" id="3.20.20.60">
    <property type="entry name" value="Phosphoenolpyruvate-binding domains"/>
    <property type="match status" value="1"/>
</dbReference>
<dbReference type="GO" id="GO:0032259">
    <property type="term" value="P:methylation"/>
    <property type="evidence" value="ECO:0007669"/>
    <property type="project" value="UniProtKB-KW"/>
</dbReference>
<evidence type="ECO:0000256" key="7">
    <source>
        <dbReference type="HAMAP-Rule" id="MF_00156"/>
    </source>
</evidence>
<keyword evidence="7" id="KW-0963">Cytoplasm</keyword>
<keyword evidence="13" id="KW-1185">Reference proteome</keyword>
<keyword evidence="12" id="KW-0489">Methyltransferase</keyword>
<feature type="binding site" evidence="7 9">
    <location>
        <position position="117"/>
    </location>
    <ligand>
        <name>3-methyl-2-oxobutanoate</name>
        <dbReference type="ChEBI" id="CHEBI:11851"/>
    </ligand>
</feature>
<dbReference type="RefSeq" id="WP_100264943.1">
    <property type="nucleotide sequence ID" value="NZ_CP018800.1"/>
</dbReference>
<dbReference type="InterPro" id="IPR015813">
    <property type="entry name" value="Pyrv/PenolPyrv_kinase-like_dom"/>
</dbReference>